<dbReference type="AlphaFoldDB" id="A0A2G1BTJ2"/>
<organism evidence="2 3">
    <name type="scientific">Tenacibaculum discolor</name>
    <dbReference type="NCBI Taxonomy" id="361581"/>
    <lineage>
        <taxon>Bacteria</taxon>
        <taxon>Pseudomonadati</taxon>
        <taxon>Bacteroidota</taxon>
        <taxon>Flavobacteriia</taxon>
        <taxon>Flavobacteriales</taxon>
        <taxon>Flavobacteriaceae</taxon>
        <taxon>Tenacibaculum</taxon>
    </lineage>
</organism>
<reference evidence="2" key="2">
    <citation type="submission" date="2017-10" db="EMBL/GenBank/DDBJ databases">
        <authorList>
            <person name="Enke T.N."/>
            <person name="Cordero O.X."/>
        </authorList>
    </citation>
    <scope>NUCLEOTIDE SEQUENCE</scope>
    <source>
        <strain evidence="2">4G03</strain>
    </source>
</reference>
<gene>
    <name evidence="2" type="ORF">CSC81_09315</name>
    <name evidence="1" type="ORF">Q8W23_14000</name>
</gene>
<dbReference type="EMBL" id="PDUU01000008">
    <property type="protein sequence ID" value="PHN97274.1"/>
    <property type="molecule type" value="Genomic_DNA"/>
</dbReference>
<dbReference type="RefSeq" id="WP_099215490.1">
    <property type="nucleotide sequence ID" value="NZ_JAUYVU010000012.1"/>
</dbReference>
<reference evidence="2 3" key="1">
    <citation type="journal article" date="2016" name="Nat. Commun.">
        <title>Microbial interactions lead to rapid micro-scale successions on model marine particles.</title>
        <authorList>
            <person name="Datta M.S."/>
            <person name="Sliwerska E."/>
            <person name="Gore J."/>
            <person name="Polz M.F."/>
            <person name="Cordero O.X."/>
        </authorList>
    </citation>
    <scope>NUCLEOTIDE SEQUENCE [LARGE SCALE GENOMIC DNA]</scope>
    <source>
        <strain evidence="2 3">4G03</strain>
    </source>
</reference>
<evidence type="ECO:0000313" key="1">
    <source>
        <dbReference type="EMBL" id="MDP2542589.1"/>
    </source>
</evidence>
<accession>A0A2G1BTJ2</accession>
<comment type="caution">
    <text evidence="2">The sequence shown here is derived from an EMBL/GenBank/DDBJ whole genome shotgun (WGS) entry which is preliminary data.</text>
</comment>
<evidence type="ECO:0000313" key="3">
    <source>
        <dbReference type="Proteomes" id="UP000222163"/>
    </source>
</evidence>
<evidence type="ECO:0000313" key="2">
    <source>
        <dbReference type="EMBL" id="PHN97274.1"/>
    </source>
</evidence>
<name>A0A2G1BTJ2_9FLAO</name>
<keyword evidence="4" id="KW-1185">Reference proteome</keyword>
<dbReference type="Proteomes" id="UP000222163">
    <property type="component" value="Unassembled WGS sequence"/>
</dbReference>
<evidence type="ECO:0000313" key="4">
    <source>
        <dbReference type="Proteomes" id="UP001242342"/>
    </source>
</evidence>
<dbReference type="Proteomes" id="UP001242342">
    <property type="component" value="Unassembled WGS sequence"/>
</dbReference>
<sequence length="125" mass="14298">MKSANLGDEVYVVVKTLNLANKKVWLNIRQGREEKTELHFKKSGLMLQHSKGENTRAEAVVGAYAKDDKITNRTDFKDWAIFKITLGGKDSKKEREALDRLKGKKAFMYLLVDAHSPKFKSSIQR</sequence>
<dbReference type="EMBL" id="JAUYVU010000012">
    <property type="protein sequence ID" value="MDP2542589.1"/>
    <property type="molecule type" value="Genomic_DNA"/>
</dbReference>
<protein>
    <submittedName>
        <fullName evidence="2">Uncharacterized protein</fullName>
    </submittedName>
</protein>
<proteinExistence type="predicted"/>
<reference evidence="1 4" key="3">
    <citation type="submission" date="2023-07" db="EMBL/GenBank/DDBJ databases">
        <title>Genome content predicts the carbon catabolic preferences of heterotrophic bacteria.</title>
        <authorList>
            <person name="Gralka M."/>
        </authorList>
    </citation>
    <scope>NUCLEOTIDE SEQUENCE [LARGE SCALE GENOMIC DNA]</scope>
    <source>
        <strain evidence="1 4">4G03</strain>
    </source>
</reference>